<dbReference type="Proteomes" id="UP000394068">
    <property type="component" value="Unassembled WGS sequence"/>
</dbReference>
<evidence type="ECO:0000256" key="10">
    <source>
        <dbReference type="ARBA" id="ARBA00023002"/>
    </source>
</evidence>
<evidence type="ECO:0000256" key="16">
    <source>
        <dbReference type="RuleBase" id="RU000579"/>
    </source>
</evidence>
<evidence type="ECO:0000256" key="9">
    <source>
        <dbReference type="ARBA" id="ARBA00022857"/>
    </source>
</evidence>
<evidence type="ECO:0000256" key="6">
    <source>
        <dbReference type="ARBA" id="ARBA00013376"/>
    </source>
</evidence>
<dbReference type="GO" id="GO:0009088">
    <property type="term" value="P:threonine biosynthetic process"/>
    <property type="evidence" value="ECO:0007669"/>
    <property type="project" value="UniProtKB-UniPathway"/>
</dbReference>
<evidence type="ECO:0000313" key="19">
    <source>
        <dbReference type="EMBL" id="VTS14104.1"/>
    </source>
</evidence>
<comment type="pathway">
    <text evidence="2 16">Amino-acid biosynthesis; L-threonine biosynthesis; L-threonine from L-aspartate: step 3/5.</text>
</comment>
<evidence type="ECO:0000256" key="4">
    <source>
        <dbReference type="ARBA" id="ARBA00006753"/>
    </source>
</evidence>
<feature type="binding site" evidence="15">
    <location>
        <position position="106"/>
    </location>
    <ligand>
        <name>NADPH</name>
        <dbReference type="ChEBI" id="CHEBI:57783"/>
    </ligand>
</feature>
<dbReference type="Gene3D" id="3.30.360.10">
    <property type="entry name" value="Dihydrodipicolinate Reductase, domain 2"/>
    <property type="match status" value="1"/>
</dbReference>
<dbReference type="GO" id="GO:0009086">
    <property type="term" value="P:methionine biosynthetic process"/>
    <property type="evidence" value="ECO:0007669"/>
    <property type="project" value="UniProtKB-KW"/>
</dbReference>
<dbReference type="PANTHER" id="PTHR43331:SF1">
    <property type="entry name" value="HOMOSERINE DEHYDROGENASE"/>
    <property type="match status" value="1"/>
</dbReference>
<evidence type="ECO:0000259" key="18">
    <source>
        <dbReference type="PROSITE" id="PS51671"/>
    </source>
</evidence>
<evidence type="ECO:0000256" key="12">
    <source>
        <dbReference type="ARBA" id="ARBA00023167"/>
    </source>
</evidence>
<accession>A0A4U9XL68</accession>
<dbReference type="EC" id="1.1.1.3" evidence="5 16"/>
<dbReference type="GO" id="GO:0004412">
    <property type="term" value="F:homoserine dehydrogenase activity"/>
    <property type="evidence" value="ECO:0007669"/>
    <property type="project" value="UniProtKB-EC"/>
</dbReference>
<evidence type="ECO:0000256" key="7">
    <source>
        <dbReference type="ARBA" id="ARBA00022605"/>
    </source>
</evidence>
<evidence type="ECO:0000313" key="20">
    <source>
        <dbReference type="Proteomes" id="UP000394068"/>
    </source>
</evidence>
<dbReference type="FunFam" id="3.30.360.10:FF:000005">
    <property type="entry name" value="Homoserine dehydrogenase"/>
    <property type="match status" value="1"/>
</dbReference>
<dbReference type="AlphaFoldDB" id="A0A4U9XL68"/>
<proteinExistence type="inferred from homology"/>
<keyword evidence="10 16" id="KW-0560">Oxidoreductase</keyword>
<comment type="pathway">
    <text evidence="3 16">Amino-acid biosynthesis; L-methionine biosynthesis via de novo pathway; L-homoserine from L-aspartate: step 3/3.</text>
</comment>
<dbReference type="NCBIfam" id="NF004976">
    <property type="entry name" value="PRK06349.1"/>
    <property type="match status" value="1"/>
</dbReference>
<dbReference type="Gene3D" id="3.40.50.720">
    <property type="entry name" value="NAD(P)-binding Rossmann-like Domain"/>
    <property type="match status" value="1"/>
</dbReference>
<keyword evidence="12 16" id="KW-0486">Methionine biosynthesis</keyword>
<dbReference type="EMBL" id="CABEHT010000001">
    <property type="protein sequence ID" value="VTS14104.1"/>
    <property type="molecule type" value="Genomic_DNA"/>
</dbReference>
<evidence type="ECO:0000256" key="14">
    <source>
        <dbReference type="PIRSR" id="PIRSR000098-1"/>
    </source>
</evidence>
<dbReference type="InterPro" id="IPR016204">
    <property type="entry name" value="HDH"/>
</dbReference>
<keyword evidence="9 15" id="KW-0521">NADP</keyword>
<name>A0A4U9XL68_9STRE</name>
<dbReference type="UniPathway" id="UPA00050">
    <property type="reaction ID" value="UER00063"/>
</dbReference>
<dbReference type="Gene3D" id="3.30.70.260">
    <property type="match status" value="1"/>
</dbReference>
<evidence type="ECO:0000256" key="8">
    <source>
        <dbReference type="ARBA" id="ARBA00022697"/>
    </source>
</evidence>
<evidence type="ECO:0000256" key="2">
    <source>
        <dbReference type="ARBA" id="ARBA00005056"/>
    </source>
</evidence>
<dbReference type="GO" id="GO:0050661">
    <property type="term" value="F:NADP binding"/>
    <property type="evidence" value="ECO:0007669"/>
    <property type="project" value="InterPro"/>
</dbReference>
<comment type="similarity">
    <text evidence="4 17">Belongs to the homoserine dehydrogenase family.</text>
</comment>
<evidence type="ECO:0000256" key="5">
    <source>
        <dbReference type="ARBA" id="ARBA00013213"/>
    </source>
</evidence>
<comment type="cofactor">
    <cofactor evidence="1">
        <name>a metal cation</name>
        <dbReference type="ChEBI" id="CHEBI:25213"/>
    </cofactor>
</comment>
<sequence>MSLKIALLGFGTVASGLPFLLEENGDKIKSAAGEQVQISKILIRNDAEKARLNAMGYEYQFVTSIDEILSDSEISIVVELIGRIEPARTYILKALQAGKHVVTANKDLIALHGKEMRDLAETKALAFYYEAAVAGGIPILRTLANSFTSDKIQGVLGVLNGTSNFMMTKMVEAGWSYEEALAKAQALGYAESDPTNDVEGVDAAYKVAILSQFAFGMSLDFKDVSHQGISTITAEDVAVAQQLGYVIKLVGRLEEKTSGVWADVSPTFIPETHPLANVNDVMNAVFVESVGIGQSMFYGPGAGQKPTATSVMADIIRIAQRLKEGTVGKPFNAFQRPVQLAEKTDQISRYYMTINTPKQNGQLLRLVSVFSDQGVSCQQVLEQELDDNRARLVIMTRLMNQLQLEAIKQQISQESDWHLLNVFKVLGDDHDN</sequence>
<evidence type="ECO:0000256" key="11">
    <source>
        <dbReference type="ARBA" id="ARBA00023053"/>
    </source>
</evidence>
<organism evidence="19 20">
    <name type="scientific">Streptococcus pseudoporcinus</name>
    <dbReference type="NCBI Taxonomy" id="361101"/>
    <lineage>
        <taxon>Bacteria</taxon>
        <taxon>Bacillati</taxon>
        <taxon>Bacillota</taxon>
        <taxon>Bacilli</taxon>
        <taxon>Lactobacillales</taxon>
        <taxon>Streptococcaceae</taxon>
        <taxon>Streptococcus</taxon>
    </lineage>
</organism>
<dbReference type="PROSITE" id="PS51671">
    <property type="entry name" value="ACT"/>
    <property type="match status" value="1"/>
</dbReference>
<gene>
    <name evidence="19" type="primary">hom</name>
    <name evidence="19" type="ORF">NCTC5386_01162</name>
</gene>
<dbReference type="InterPro" id="IPR005106">
    <property type="entry name" value="Asp/hSer_DH_NAD-bd"/>
</dbReference>
<evidence type="ECO:0000256" key="3">
    <source>
        <dbReference type="ARBA" id="ARBA00005062"/>
    </source>
</evidence>
<protein>
    <recommendedName>
        <fullName evidence="6 16">Homoserine dehydrogenase</fullName>
        <ecNumber evidence="5 16">1.1.1.3</ecNumber>
    </recommendedName>
</protein>
<dbReference type="InterPro" id="IPR002912">
    <property type="entry name" value="ACT_dom"/>
</dbReference>
<evidence type="ECO:0000256" key="1">
    <source>
        <dbReference type="ARBA" id="ARBA00001920"/>
    </source>
</evidence>
<dbReference type="Pfam" id="PF03447">
    <property type="entry name" value="NAD_binding_3"/>
    <property type="match status" value="1"/>
</dbReference>
<keyword evidence="8 16" id="KW-0791">Threonine biosynthesis</keyword>
<dbReference type="PROSITE" id="PS01042">
    <property type="entry name" value="HOMOSER_DHGENASE"/>
    <property type="match status" value="1"/>
</dbReference>
<keyword evidence="7 16" id="KW-0028">Amino-acid biosynthesis</keyword>
<dbReference type="SUPFAM" id="SSF51735">
    <property type="entry name" value="NAD(P)-binding Rossmann-fold domains"/>
    <property type="match status" value="1"/>
</dbReference>
<feature type="active site" description="Proton donor" evidence="14">
    <location>
        <position position="206"/>
    </location>
</feature>
<keyword evidence="11" id="KW-0915">Sodium</keyword>
<evidence type="ECO:0000256" key="13">
    <source>
        <dbReference type="ARBA" id="ARBA00048841"/>
    </source>
</evidence>
<evidence type="ECO:0000256" key="17">
    <source>
        <dbReference type="RuleBase" id="RU004171"/>
    </source>
</evidence>
<dbReference type="InterPro" id="IPR001342">
    <property type="entry name" value="HDH_cat"/>
</dbReference>
<comment type="catalytic activity">
    <reaction evidence="13">
        <text>L-homoserine + NADP(+) = L-aspartate 4-semialdehyde + NADPH + H(+)</text>
        <dbReference type="Rhea" id="RHEA:15761"/>
        <dbReference type="ChEBI" id="CHEBI:15378"/>
        <dbReference type="ChEBI" id="CHEBI:57476"/>
        <dbReference type="ChEBI" id="CHEBI:57783"/>
        <dbReference type="ChEBI" id="CHEBI:58349"/>
        <dbReference type="ChEBI" id="CHEBI:537519"/>
        <dbReference type="EC" id="1.1.1.3"/>
    </reaction>
    <physiologicalReaction direction="right-to-left" evidence="13">
        <dbReference type="Rhea" id="RHEA:15763"/>
    </physiologicalReaction>
</comment>
<reference evidence="19 20" key="1">
    <citation type="submission" date="2019-05" db="EMBL/GenBank/DDBJ databases">
        <authorList>
            <consortium name="Pathogen Informatics"/>
        </authorList>
    </citation>
    <scope>NUCLEOTIDE SEQUENCE [LARGE SCALE GENOMIC DNA]</scope>
    <source>
        <strain evidence="19 20">NCTC5386</strain>
    </source>
</reference>
<dbReference type="InterPro" id="IPR036291">
    <property type="entry name" value="NAD(P)-bd_dom_sf"/>
</dbReference>
<dbReference type="Pfam" id="PF00742">
    <property type="entry name" value="Homoserine_dh"/>
    <property type="match status" value="1"/>
</dbReference>
<dbReference type="RefSeq" id="WP_077323297.1">
    <property type="nucleotide sequence ID" value="NZ_CABEHT010000001.1"/>
</dbReference>
<feature type="domain" description="ACT" evidence="18">
    <location>
        <begin position="351"/>
        <end position="430"/>
    </location>
</feature>
<feature type="binding site" evidence="15">
    <location>
        <position position="191"/>
    </location>
    <ligand>
        <name>L-homoserine</name>
        <dbReference type="ChEBI" id="CHEBI:57476"/>
    </ligand>
</feature>
<evidence type="ECO:0000256" key="15">
    <source>
        <dbReference type="PIRSR" id="PIRSR000098-2"/>
    </source>
</evidence>
<dbReference type="PIRSF" id="PIRSF000098">
    <property type="entry name" value="Homoser_dehydrog"/>
    <property type="match status" value="1"/>
</dbReference>
<dbReference type="SUPFAM" id="SSF55347">
    <property type="entry name" value="Glyceraldehyde-3-phosphate dehydrogenase-like, C-terminal domain"/>
    <property type="match status" value="1"/>
</dbReference>
<dbReference type="PANTHER" id="PTHR43331">
    <property type="entry name" value="HOMOSERINE DEHYDROGENASE"/>
    <property type="match status" value="1"/>
</dbReference>
<dbReference type="UniPathway" id="UPA00051">
    <property type="reaction ID" value="UER00465"/>
</dbReference>
<dbReference type="InterPro" id="IPR019811">
    <property type="entry name" value="HDH_CS"/>
</dbReference>